<accession>A0ABQ3LB23</accession>
<feature type="signal peptide" evidence="1">
    <location>
        <begin position="1"/>
        <end position="26"/>
    </location>
</feature>
<name>A0ABQ3LB23_9PSEU</name>
<dbReference type="EMBL" id="BNAY01000002">
    <property type="protein sequence ID" value="GHH10135.1"/>
    <property type="molecule type" value="Genomic_DNA"/>
</dbReference>
<organism evidence="2 3">
    <name type="scientific">Amycolatopsis oliviviridis</name>
    <dbReference type="NCBI Taxonomy" id="1471590"/>
    <lineage>
        <taxon>Bacteria</taxon>
        <taxon>Bacillati</taxon>
        <taxon>Actinomycetota</taxon>
        <taxon>Actinomycetes</taxon>
        <taxon>Pseudonocardiales</taxon>
        <taxon>Pseudonocardiaceae</taxon>
        <taxon>Amycolatopsis</taxon>
    </lineage>
</organism>
<proteinExistence type="predicted"/>
<reference evidence="3" key="1">
    <citation type="journal article" date="2019" name="Int. J. Syst. Evol. Microbiol.">
        <title>The Global Catalogue of Microorganisms (GCM) 10K type strain sequencing project: providing services to taxonomists for standard genome sequencing and annotation.</title>
        <authorList>
            <consortium name="The Broad Institute Genomics Platform"/>
            <consortium name="The Broad Institute Genome Sequencing Center for Infectious Disease"/>
            <person name="Wu L."/>
            <person name="Ma J."/>
        </authorList>
    </citation>
    <scope>NUCLEOTIDE SEQUENCE [LARGE SCALE GENOMIC DNA]</scope>
    <source>
        <strain evidence="3">CGMCC 4.7683</strain>
    </source>
</reference>
<evidence type="ECO:0000256" key="1">
    <source>
        <dbReference type="SAM" id="SignalP"/>
    </source>
</evidence>
<feature type="chain" id="PRO_5045593245" evidence="1">
    <location>
        <begin position="27"/>
        <end position="122"/>
    </location>
</feature>
<keyword evidence="3" id="KW-1185">Reference proteome</keyword>
<gene>
    <name evidence="2" type="ORF">GCM10017790_18900</name>
</gene>
<protein>
    <submittedName>
        <fullName evidence="2">Uncharacterized protein</fullName>
    </submittedName>
</protein>
<comment type="caution">
    <text evidence="2">The sequence shown here is derived from an EMBL/GenBank/DDBJ whole genome shotgun (WGS) entry which is preliminary data.</text>
</comment>
<sequence>MKTRKTLTAMFMVVASVIATAGTADASPAVADKAGLVYFTTLVTQPSYKLQYADEWNKIGTLYAGSNYFKCWKVGTRMRAFNRSSAIWLLTDDDTGNANVWVPDVNLDDYGFANDTTLLNEC</sequence>
<dbReference type="Proteomes" id="UP000635387">
    <property type="component" value="Unassembled WGS sequence"/>
</dbReference>
<keyword evidence="1" id="KW-0732">Signal</keyword>
<evidence type="ECO:0000313" key="2">
    <source>
        <dbReference type="EMBL" id="GHH10135.1"/>
    </source>
</evidence>
<evidence type="ECO:0000313" key="3">
    <source>
        <dbReference type="Proteomes" id="UP000635387"/>
    </source>
</evidence>